<protein>
    <submittedName>
        <fullName evidence="1">Uncharacterized protein</fullName>
    </submittedName>
</protein>
<dbReference type="AlphaFoldDB" id="A0AA38WXA4"/>
<dbReference type="EMBL" id="JAPDRK010000024">
    <property type="protein sequence ID" value="KAJ9602863.1"/>
    <property type="molecule type" value="Genomic_DNA"/>
</dbReference>
<dbReference type="Proteomes" id="UP001172673">
    <property type="component" value="Unassembled WGS sequence"/>
</dbReference>
<accession>A0AA38WXA4</accession>
<comment type="caution">
    <text evidence="1">The sequence shown here is derived from an EMBL/GenBank/DDBJ whole genome shotgun (WGS) entry which is preliminary data.</text>
</comment>
<reference evidence="1" key="1">
    <citation type="submission" date="2022-10" db="EMBL/GenBank/DDBJ databases">
        <title>Culturing micro-colonial fungi from biological soil crusts in the Mojave desert and describing Neophaeococcomyces mojavensis, and introducing the new genera and species Taxawa tesnikishii.</title>
        <authorList>
            <person name="Kurbessoian T."/>
            <person name="Stajich J.E."/>
        </authorList>
    </citation>
    <scope>NUCLEOTIDE SEQUENCE</scope>
    <source>
        <strain evidence="1">TK_41</strain>
    </source>
</reference>
<organism evidence="1 2">
    <name type="scientific">Cladophialophora chaetospira</name>
    <dbReference type="NCBI Taxonomy" id="386627"/>
    <lineage>
        <taxon>Eukaryota</taxon>
        <taxon>Fungi</taxon>
        <taxon>Dikarya</taxon>
        <taxon>Ascomycota</taxon>
        <taxon>Pezizomycotina</taxon>
        <taxon>Eurotiomycetes</taxon>
        <taxon>Chaetothyriomycetidae</taxon>
        <taxon>Chaetothyriales</taxon>
        <taxon>Herpotrichiellaceae</taxon>
        <taxon>Cladophialophora</taxon>
    </lineage>
</organism>
<keyword evidence="2" id="KW-1185">Reference proteome</keyword>
<sequence length="102" mass="11981">MVRVLPNVGKEARVKEVIDAVSEKIQQHEPWVTLYHYWRGRDIVSDGSGLDDGGREIDELSRLVERREMPHHKAVAKIIQEEELLREPLYYSVLDDMGLWKR</sequence>
<name>A0AA38WXA4_9EURO</name>
<evidence type="ECO:0000313" key="1">
    <source>
        <dbReference type="EMBL" id="KAJ9602863.1"/>
    </source>
</evidence>
<evidence type="ECO:0000313" key="2">
    <source>
        <dbReference type="Proteomes" id="UP001172673"/>
    </source>
</evidence>
<proteinExistence type="predicted"/>
<gene>
    <name evidence="1" type="ORF">H2200_012643</name>
</gene>